<proteinExistence type="predicted"/>
<dbReference type="EMBL" id="ATBP01000290">
    <property type="protein sequence ID" value="ETR71294.1"/>
    <property type="molecule type" value="Genomic_DNA"/>
</dbReference>
<dbReference type="AlphaFoldDB" id="A0A1V1P936"/>
<sequence length="331" mass="34675">MNQNVCNTIWGIGGYWHTKTAQNTTPTISIADENLSYTVNDSAIQIASTGSVNDPDGNADWDGGILSIQITGNPEATDQISIGEQIMIGDGLQLNINTSGTDLRSDTTVFGTLSASEGTVTNNTALTITFNSNATNTLVLGTLQSILYENTSSNPGTSNRTVTFSVTDKNGGDYNTDTRTIEIIEQAGTPGLWTGTTDTDWSKGSNWDDGNLPSSDTSVTIPDVTNQPVLDQSRTIKDLTIESSSGLTISSAHSLTASNLEINDNAVIAITSSSGILHITGTYNKKGTGKIEASNGGMAVIKGNISKDGTERLIVSPSSDGVQIKSSIVLK</sequence>
<evidence type="ECO:0000313" key="1">
    <source>
        <dbReference type="EMBL" id="ETR71294.1"/>
    </source>
</evidence>
<comment type="caution">
    <text evidence="1">The sequence shown here is derived from an EMBL/GenBank/DDBJ whole genome shotgun (WGS) entry which is preliminary data.</text>
</comment>
<evidence type="ECO:0000313" key="2">
    <source>
        <dbReference type="Proteomes" id="UP000189670"/>
    </source>
</evidence>
<protein>
    <submittedName>
        <fullName evidence="1">Uncharacterized protein</fullName>
    </submittedName>
</protein>
<dbReference type="Proteomes" id="UP000189670">
    <property type="component" value="Unassembled WGS sequence"/>
</dbReference>
<organism evidence="1 2">
    <name type="scientific">Candidatus Magnetoglobus multicellularis str. Araruama</name>
    <dbReference type="NCBI Taxonomy" id="890399"/>
    <lineage>
        <taxon>Bacteria</taxon>
        <taxon>Pseudomonadati</taxon>
        <taxon>Thermodesulfobacteriota</taxon>
        <taxon>Desulfobacteria</taxon>
        <taxon>Desulfobacterales</taxon>
        <taxon>Desulfobacteraceae</taxon>
        <taxon>Candidatus Magnetoglobus</taxon>
    </lineage>
</organism>
<gene>
    <name evidence="1" type="ORF">OMM_02602</name>
</gene>
<reference evidence="2" key="1">
    <citation type="submission" date="2012-11" db="EMBL/GenBank/DDBJ databases">
        <authorList>
            <person name="Lucero-Rivera Y.E."/>
            <person name="Tovar-Ramirez D."/>
        </authorList>
    </citation>
    <scope>NUCLEOTIDE SEQUENCE [LARGE SCALE GENOMIC DNA]</scope>
    <source>
        <strain evidence="2">Araruama</strain>
    </source>
</reference>
<accession>A0A1V1P936</accession>
<name>A0A1V1P936_9BACT</name>